<keyword evidence="3 4" id="KW-0687">Ribonucleoprotein</keyword>
<dbReference type="PANTHER" id="PTHR48277:SF1">
    <property type="entry name" value="MITOCHONDRIAL RIBOSOMAL PROTEIN S5"/>
    <property type="match status" value="1"/>
</dbReference>
<proteinExistence type="inferred from homology"/>
<dbReference type="PANTHER" id="PTHR48277">
    <property type="entry name" value="MITOCHONDRIAL RIBOSOMAL PROTEIN S5"/>
    <property type="match status" value="1"/>
</dbReference>
<evidence type="ECO:0000256" key="6">
    <source>
        <dbReference type="SAM" id="MobiDB-lite"/>
    </source>
</evidence>
<keyword evidence="2 4" id="KW-0689">Ribosomal protein</keyword>
<dbReference type="InterPro" id="IPR013810">
    <property type="entry name" value="Ribosomal_uS5_N"/>
</dbReference>
<protein>
    <recommendedName>
        <fullName evidence="7">S5 DRBM domain-containing protein</fullName>
    </recommendedName>
</protein>
<accession>A0AAD5H4Z4</accession>
<keyword evidence="9" id="KW-1185">Reference proteome</keyword>
<feature type="domain" description="S5 DRBM" evidence="7">
    <location>
        <begin position="301"/>
        <end position="364"/>
    </location>
</feature>
<dbReference type="GO" id="GO:0003723">
    <property type="term" value="F:RNA binding"/>
    <property type="evidence" value="ECO:0007669"/>
    <property type="project" value="InterPro"/>
</dbReference>
<dbReference type="GO" id="GO:0003735">
    <property type="term" value="F:structural constituent of ribosome"/>
    <property type="evidence" value="ECO:0007669"/>
    <property type="project" value="UniProtKB-UniRule"/>
</dbReference>
<reference evidence="8" key="1">
    <citation type="submission" date="2020-11" db="EMBL/GenBank/DDBJ databases">
        <title>Chlorella ohadii genome sequencing and assembly.</title>
        <authorList>
            <person name="Murik O."/>
            <person name="Treves H."/>
            <person name="Kedem I."/>
            <person name="Shotland Y."/>
            <person name="Kaplan A."/>
        </authorList>
    </citation>
    <scope>NUCLEOTIDE SEQUENCE</scope>
    <source>
        <strain evidence="8">1</strain>
    </source>
</reference>
<evidence type="ECO:0000256" key="5">
    <source>
        <dbReference type="RuleBase" id="RU003823"/>
    </source>
</evidence>
<evidence type="ECO:0000256" key="2">
    <source>
        <dbReference type="ARBA" id="ARBA00022980"/>
    </source>
</evidence>
<dbReference type="GO" id="GO:1990904">
    <property type="term" value="C:ribonucleoprotein complex"/>
    <property type="evidence" value="ECO:0007669"/>
    <property type="project" value="UniProtKB-UniRule"/>
</dbReference>
<name>A0AAD5H4Z4_9CHLO</name>
<dbReference type="SUPFAM" id="SSF54768">
    <property type="entry name" value="dsRNA-binding domain-like"/>
    <property type="match status" value="1"/>
</dbReference>
<dbReference type="SUPFAM" id="SSF54211">
    <property type="entry name" value="Ribosomal protein S5 domain 2-like"/>
    <property type="match status" value="1"/>
</dbReference>
<sequence length="468" mass="51179">MLPRLLQRAARQAAAGSEPLGSIQLRSCGPGAAPLAQLTSLLGWQVHQAAGYAAHHRGDAEEEEEELAAAAHSGRPHRHSKLSHSARRQLIERKLAAAEEEEEEDQRLAAAALEEEAEALIGDLKSRTPVSYARRQQIRSLLSDLGRDAADDSAAAFVTSFFGERQQADYARLATAAGISLKEKPLVIGHGGRGPSLAYRGEAGRYAPPTEPLAGSSDEEEEQEEVVEDEEAMEGAMEVSVPEELDQQEEFNLMSKLQGLRPGSRRIVLAGLLAGGILRADPQAMKEWQEIQTQFQPPDDFRMKVVDVNRTCKGTRTGGLYRYSCMVVVGNGNGVLGWGQGKAAEVNEAVQKAYQRACRNLYPIPRYNDHTITEAINAKYGQVKVVMYPKSSGTGIMANSLMREICKMAGIHDVGIKLHGSRNVRNAVKCVFKAFDMMRTEEEIERGAAQKGGVVVKMPPGRFRQLRL</sequence>
<dbReference type="Pfam" id="PF00333">
    <property type="entry name" value="Ribosomal_S5"/>
    <property type="match status" value="1"/>
</dbReference>
<feature type="compositionally biased region" description="Basic residues" evidence="6">
    <location>
        <begin position="74"/>
        <end position="86"/>
    </location>
</feature>
<dbReference type="FunFam" id="3.30.230.10:FF:000002">
    <property type="entry name" value="30S ribosomal protein S5"/>
    <property type="match status" value="1"/>
</dbReference>
<dbReference type="Gene3D" id="3.30.160.20">
    <property type="match status" value="1"/>
</dbReference>
<evidence type="ECO:0000256" key="4">
    <source>
        <dbReference type="PROSITE-ProRule" id="PRU00268"/>
    </source>
</evidence>
<dbReference type="InterPro" id="IPR000851">
    <property type="entry name" value="Ribosomal_uS5"/>
</dbReference>
<evidence type="ECO:0000313" key="8">
    <source>
        <dbReference type="EMBL" id="KAI7844101.1"/>
    </source>
</evidence>
<dbReference type="InterPro" id="IPR005324">
    <property type="entry name" value="Ribosomal_uS5_C"/>
</dbReference>
<evidence type="ECO:0000259" key="7">
    <source>
        <dbReference type="PROSITE" id="PS50881"/>
    </source>
</evidence>
<dbReference type="GO" id="GO:0005737">
    <property type="term" value="C:cytoplasm"/>
    <property type="evidence" value="ECO:0007669"/>
    <property type="project" value="UniProtKB-ARBA"/>
</dbReference>
<dbReference type="GO" id="GO:0006412">
    <property type="term" value="P:translation"/>
    <property type="evidence" value="ECO:0007669"/>
    <property type="project" value="InterPro"/>
</dbReference>
<dbReference type="GO" id="GO:0005840">
    <property type="term" value="C:ribosome"/>
    <property type="evidence" value="ECO:0007669"/>
    <property type="project" value="UniProtKB-KW"/>
</dbReference>
<dbReference type="Pfam" id="PF03719">
    <property type="entry name" value="Ribosomal_S5_C"/>
    <property type="match status" value="1"/>
</dbReference>
<organism evidence="8 9">
    <name type="scientific">Chlorella ohadii</name>
    <dbReference type="NCBI Taxonomy" id="2649997"/>
    <lineage>
        <taxon>Eukaryota</taxon>
        <taxon>Viridiplantae</taxon>
        <taxon>Chlorophyta</taxon>
        <taxon>core chlorophytes</taxon>
        <taxon>Trebouxiophyceae</taxon>
        <taxon>Chlorellales</taxon>
        <taxon>Chlorellaceae</taxon>
        <taxon>Chlorella clade</taxon>
        <taxon>Chlorella</taxon>
    </lineage>
</organism>
<feature type="region of interest" description="Disordered" evidence="6">
    <location>
        <begin position="203"/>
        <end position="223"/>
    </location>
</feature>
<gene>
    <name evidence="8" type="ORF">COHA_002241</name>
</gene>
<dbReference type="Proteomes" id="UP001205105">
    <property type="component" value="Unassembled WGS sequence"/>
</dbReference>
<feature type="region of interest" description="Disordered" evidence="6">
    <location>
        <begin position="55"/>
        <end position="86"/>
    </location>
</feature>
<dbReference type="Gene3D" id="3.30.230.10">
    <property type="match status" value="1"/>
</dbReference>
<evidence type="ECO:0000256" key="1">
    <source>
        <dbReference type="ARBA" id="ARBA00008945"/>
    </source>
</evidence>
<comment type="similarity">
    <text evidence="1 5">Belongs to the universal ribosomal protein uS5 family.</text>
</comment>
<dbReference type="InterPro" id="IPR020568">
    <property type="entry name" value="Ribosomal_Su5_D2-typ_SF"/>
</dbReference>
<dbReference type="InterPro" id="IPR014721">
    <property type="entry name" value="Ribsml_uS5_D2-typ_fold_subgr"/>
</dbReference>
<comment type="caution">
    <text evidence="8">The sequence shown here is derived from an EMBL/GenBank/DDBJ whole genome shotgun (WGS) entry which is preliminary data.</text>
</comment>
<evidence type="ECO:0000313" key="9">
    <source>
        <dbReference type="Proteomes" id="UP001205105"/>
    </source>
</evidence>
<evidence type="ECO:0000256" key="3">
    <source>
        <dbReference type="ARBA" id="ARBA00023274"/>
    </source>
</evidence>
<dbReference type="EMBL" id="JADXDR010000033">
    <property type="protein sequence ID" value="KAI7844101.1"/>
    <property type="molecule type" value="Genomic_DNA"/>
</dbReference>
<dbReference type="PROSITE" id="PS50881">
    <property type="entry name" value="S5_DSRBD"/>
    <property type="match status" value="1"/>
</dbReference>
<dbReference type="AlphaFoldDB" id="A0AAD5H4Z4"/>